<sequence length="272" mass="29988">MLVEFDSGYDQQPFRDLCADYPAAETYDPDDFRIEWGPIFHRGRLDGSARVLVVGQDPAQHETIVRRILVGTAGRRTQGFLAKLGITRSYVMVNTFLYSVYGQSGGNKHKNEPGIVDYRNKWFKAVLAPGNVEAVVSLGGLADEAWKAWLKTSDGAAYKTLAYQHITHPTWPESSAHDNATRAANTKIMLTKWNAALAALAPEVQHPDVPTTLVPYGDAFRPTELFDIIAKDLPAGLPAWMRGDTPWAVRQGADAATKRRTITITIPDGVIP</sequence>
<protein>
    <submittedName>
        <fullName evidence="1">Uracil-DNA glycosylase</fullName>
    </submittedName>
</protein>
<dbReference type="InterPro" id="IPR036895">
    <property type="entry name" value="Uracil-DNA_glycosylase-like_sf"/>
</dbReference>
<gene>
    <name evidence="1" type="ORF">MA20_39520</name>
</gene>
<accession>A0A0A3XLQ2</accession>
<dbReference type="CDD" id="cd10034">
    <property type="entry name" value="UDG_BdiUng_like"/>
    <property type="match status" value="1"/>
</dbReference>
<dbReference type="EMBL" id="JRPN01000035">
    <property type="protein sequence ID" value="KGT74189.1"/>
    <property type="molecule type" value="Genomic_DNA"/>
</dbReference>
<dbReference type="AlphaFoldDB" id="A0A0A3XLQ2"/>
<organism evidence="1 2">
    <name type="scientific">Bradyrhizobium japonicum</name>
    <dbReference type="NCBI Taxonomy" id="375"/>
    <lineage>
        <taxon>Bacteria</taxon>
        <taxon>Pseudomonadati</taxon>
        <taxon>Pseudomonadota</taxon>
        <taxon>Alphaproteobacteria</taxon>
        <taxon>Hyphomicrobiales</taxon>
        <taxon>Nitrobacteraceae</taxon>
        <taxon>Bradyrhizobium</taxon>
    </lineage>
</organism>
<dbReference type="Gene3D" id="3.40.470.10">
    <property type="entry name" value="Uracil-DNA glycosylase-like domain"/>
    <property type="match status" value="1"/>
</dbReference>
<name>A0A0A3XLQ2_BRAJP</name>
<comment type="caution">
    <text evidence="1">The sequence shown here is derived from an EMBL/GenBank/DDBJ whole genome shotgun (WGS) entry which is preliminary data.</text>
</comment>
<dbReference type="SUPFAM" id="SSF52141">
    <property type="entry name" value="Uracil-DNA glycosylase-like"/>
    <property type="match status" value="1"/>
</dbReference>
<evidence type="ECO:0000313" key="2">
    <source>
        <dbReference type="Proteomes" id="UP000030377"/>
    </source>
</evidence>
<reference evidence="1 2" key="1">
    <citation type="submission" date="2014-09" db="EMBL/GenBank/DDBJ databases">
        <title>Draft genome of Bradyrhizobium japonicum Is-34.</title>
        <authorList>
            <person name="Tsurumaru H."/>
            <person name="Yamakawa T."/>
            <person name="Hashimoto S."/>
            <person name="Okizaki K."/>
            <person name="Kanesaki Y."/>
            <person name="Yoshikawa H."/>
            <person name="Yajima S."/>
        </authorList>
    </citation>
    <scope>NUCLEOTIDE SEQUENCE [LARGE SCALE GENOMIC DNA]</scope>
    <source>
        <strain evidence="1 2">Is-34</strain>
    </source>
</reference>
<dbReference type="STRING" id="375.BKD09_RS01250"/>
<dbReference type="RefSeq" id="WP_041960021.1">
    <property type="nucleotide sequence ID" value="NZ_JRPN01000035.1"/>
</dbReference>
<dbReference type="Proteomes" id="UP000030377">
    <property type="component" value="Unassembled WGS sequence"/>
</dbReference>
<proteinExistence type="predicted"/>
<evidence type="ECO:0000313" key="1">
    <source>
        <dbReference type="EMBL" id="KGT74189.1"/>
    </source>
</evidence>